<keyword evidence="7" id="KW-0808">Transferase</keyword>
<keyword evidence="6" id="KW-0637">Prenyltransferase</keyword>
<dbReference type="GO" id="GO:0004662">
    <property type="term" value="F:CAAX-protein geranylgeranyltransferase activity"/>
    <property type="evidence" value="ECO:0007669"/>
    <property type="project" value="UniProtKB-EC"/>
</dbReference>
<dbReference type="CDD" id="cd02895">
    <property type="entry name" value="GGTase-I"/>
    <property type="match status" value="1"/>
</dbReference>
<dbReference type="InterPro" id="IPR041960">
    <property type="entry name" value="GGTase_I_beta"/>
</dbReference>
<keyword evidence="9" id="KW-0677">Repeat</keyword>
<evidence type="ECO:0000256" key="12">
    <source>
        <dbReference type="ARBA" id="ARBA00031713"/>
    </source>
</evidence>
<dbReference type="GO" id="GO:0005953">
    <property type="term" value="C:CAAX-protein geranylgeranyltransferase complex"/>
    <property type="evidence" value="ECO:0007669"/>
    <property type="project" value="InterPro"/>
</dbReference>
<evidence type="ECO:0000313" key="14">
    <source>
        <dbReference type="EMBL" id="KVI09799.1"/>
    </source>
</evidence>
<dbReference type="AlphaFoldDB" id="A0A103YIL9"/>
<organism evidence="14 15">
    <name type="scientific">Cynara cardunculus var. scolymus</name>
    <name type="common">Globe artichoke</name>
    <name type="synonym">Cynara scolymus</name>
    <dbReference type="NCBI Taxonomy" id="59895"/>
    <lineage>
        <taxon>Eukaryota</taxon>
        <taxon>Viridiplantae</taxon>
        <taxon>Streptophyta</taxon>
        <taxon>Embryophyta</taxon>
        <taxon>Tracheophyta</taxon>
        <taxon>Spermatophyta</taxon>
        <taxon>Magnoliopsida</taxon>
        <taxon>eudicotyledons</taxon>
        <taxon>Gunneridae</taxon>
        <taxon>Pentapetalae</taxon>
        <taxon>asterids</taxon>
        <taxon>campanulids</taxon>
        <taxon>Asterales</taxon>
        <taxon>Asteraceae</taxon>
        <taxon>Carduoideae</taxon>
        <taxon>Cardueae</taxon>
        <taxon>Carduinae</taxon>
        <taxon>Cynara</taxon>
    </lineage>
</organism>
<evidence type="ECO:0000256" key="1">
    <source>
        <dbReference type="ARBA" id="ARBA00001946"/>
    </source>
</evidence>
<comment type="cofactor">
    <cofactor evidence="1">
        <name>Mg(2+)</name>
        <dbReference type="ChEBI" id="CHEBI:18420"/>
    </cofactor>
</comment>
<evidence type="ECO:0000256" key="2">
    <source>
        <dbReference type="ARBA" id="ARBA00001947"/>
    </source>
</evidence>
<keyword evidence="11" id="KW-0460">Magnesium</keyword>
<dbReference type="EC" id="2.5.1.59" evidence="4"/>
<proteinExistence type="inferred from homology"/>
<dbReference type="GO" id="GO:0009733">
    <property type="term" value="P:response to auxin"/>
    <property type="evidence" value="ECO:0007669"/>
    <property type="project" value="EnsemblPlants"/>
</dbReference>
<dbReference type="GO" id="GO:0009737">
    <property type="term" value="P:response to abscisic acid"/>
    <property type="evidence" value="ECO:0007669"/>
    <property type="project" value="EnsemblPlants"/>
</dbReference>
<dbReference type="Proteomes" id="UP000243975">
    <property type="component" value="Unassembled WGS sequence"/>
</dbReference>
<dbReference type="Gramene" id="KVI09799">
    <property type="protein sequence ID" value="KVI09799"/>
    <property type="gene ID" value="Ccrd_011813"/>
</dbReference>
<evidence type="ECO:0000259" key="13">
    <source>
        <dbReference type="Pfam" id="PF00432"/>
    </source>
</evidence>
<name>A0A103YIL9_CYNCS</name>
<accession>A0A103YIL9</accession>
<evidence type="ECO:0000256" key="5">
    <source>
        <dbReference type="ARBA" id="ARBA00020603"/>
    </source>
</evidence>
<dbReference type="SUPFAM" id="SSF48239">
    <property type="entry name" value="Terpenoid cyclases/Protein prenyltransferases"/>
    <property type="match status" value="1"/>
</dbReference>
<protein>
    <recommendedName>
        <fullName evidence="5">Geranylgeranyl transferase type-1 subunit beta</fullName>
        <ecNumber evidence="4">2.5.1.59</ecNumber>
    </recommendedName>
    <alternativeName>
        <fullName evidence="12">Geranylgeranyl transferase type I subunit beta</fullName>
    </alternativeName>
</protein>
<evidence type="ECO:0000313" key="15">
    <source>
        <dbReference type="Proteomes" id="UP000243975"/>
    </source>
</evidence>
<reference evidence="14 15" key="1">
    <citation type="journal article" date="2016" name="Sci. Rep.">
        <title>The genome sequence of the outbreeding globe artichoke constructed de novo incorporating a phase-aware low-pass sequencing strategy of F1 progeny.</title>
        <authorList>
            <person name="Scaglione D."/>
            <person name="Reyes-Chin-Wo S."/>
            <person name="Acquadro A."/>
            <person name="Froenicke L."/>
            <person name="Portis E."/>
            <person name="Beitel C."/>
            <person name="Tirone M."/>
            <person name="Mauro R."/>
            <person name="Lo Monaco A."/>
            <person name="Mauromicale G."/>
            <person name="Faccioli P."/>
            <person name="Cattivelli L."/>
            <person name="Rieseberg L."/>
            <person name="Michelmore R."/>
            <person name="Lanteri S."/>
        </authorList>
    </citation>
    <scope>NUCLEOTIDE SEQUENCE [LARGE SCALE GENOMIC DNA]</scope>
    <source>
        <strain evidence="14">2C</strain>
    </source>
</reference>
<evidence type="ECO:0000256" key="9">
    <source>
        <dbReference type="ARBA" id="ARBA00022737"/>
    </source>
</evidence>
<dbReference type="PANTHER" id="PTHR11774:SF4">
    <property type="entry name" value="GERANYLGERANYL TRANSFERASE TYPE-1 SUBUNIT BETA"/>
    <property type="match status" value="1"/>
</dbReference>
<dbReference type="InterPro" id="IPR045089">
    <property type="entry name" value="PGGT1B-like"/>
</dbReference>
<evidence type="ECO:0000256" key="8">
    <source>
        <dbReference type="ARBA" id="ARBA00022723"/>
    </source>
</evidence>
<dbReference type="InterPro" id="IPR008930">
    <property type="entry name" value="Terpenoid_cyclase/PrenylTrfase"/>
</dbReference>
<dbReference type="InterPro" id="IPR001330">
    <property type="entry name" value="Prenyltrans"/>
</dbReference>
<evidence type="ECO:0000256" key="7">
    <source>
        <dbReference type="ARBA" id="ARBA00022679"/>
    </source>
</evidence>
<dbReference type="STRING" id="59895.A0A103YIL9"/>
<comment type="similarity">
    <text evidence="3">Belongs to the protein prenyltransferase subunit beta family.</text>
</comment>
<dbReference type="GO" id="GO:0009414">
    <property type="term" value="P:response to water deprivation"/>
    <property type="evidence" value="ECO:0007669"/>
    <property type="project" value="EnsemblPlants"/>
</dbReference>
<evidence type="ECO:0000256" key="3">
    <source>
        <dbReference type="ARBA" id="ARBA00010497"/>
    </source>
</evidence>
<comment type="caution">
    <text evidence="14">The sequence shown here is derived from an EMBL/GenBank/DDBJ whole genome shotgun (WGS) entry which is preliminary data.</text>
</comment>
<evidence type="ECO:0000256" key="6">
    <source>
        <dbReference type="ARBA" id="ARBA00022602"/>
    </source>
</evidence>
<keyword evidence="15" id="KW-1185">Reference proteome</keyword>
<evidence type="ECO:0000256" key="11">
    <source>
        <dbReference type="ARBA" id="ARBA00022842"/>
    </source>
</evidence>
<keyword evidence="10" id="KW-0862">Zinc</keyword>
<feature type="non-terminal residue" evidence="14">
    <location>
        <position position="392"/>
    </location>
</feature>
<gene>
    <name evidence="14" type="ORF">Ccrd_011813</name>
</gene>
<dbReference type="EMBL" id="LEKV01001042">
    <property type="protein sequence ID" value="KVI09799.1"/>
    <property type="molecule type" value="Genomic_DNA"/>
</dbReference>
<feature type="domain" description="Prenyltransferase alpha-alpha toroid" evidence="13">
    <location>
        <begin position="60"/>
        <end position="385"/>
    </location>
</feature>
<dbReference type="PANTHER" id="PTHR11774">
    <property type="entry name" value="GERANYLGERANYL TRANSFERASE TYPE BETA SUBUNIT"/>
    <property type="match status" value="1"/>
</dbReference>
<dbReference type="Gene3D" id="1.50.10.20">
    <property type="match status" value="1"/>
</dbReference>
<sequence length="392" mass="43690">NELRCSFCQTTIIVYHSGWDRHRFQANATIVGSKKLAIMSDDGDLPWRFSADQGLEDQLFDRDRHIRYLEMNYHLLPSPYEGQEIIRLTLAYFTISGLHILDALDRVDREAVINWVLSLQAHPKNEAELNNGQFYGFHGSRSSQFKSLDNGVSVPNNSHLASTYCALAILKTVGYDFSLIDFSSILKSMKNLQQPDGSFMPIHTGAETDLRFVYCAAVISSLLDDWSGMDKEKAKNYILSCQSYDGGFGLIPGQESHGGATYCAVASLRLMGLIEDDLVSRCTSSSIIDVPLLLDWCLQRQADDGGFQGRPNKISDTVGGVLRILGANNFIDEITLRKFLLTCQSEYGGFSKFPGQLPDPYHSYYGFTAFSMLQETGLNSFNVELGISTVTL</sequence>
<dbReference type="Pfam" id="PF00432">
    <property type="entry name" value="Prenyltrans"/>
    <property type="match status" value="1"/>
</dbReference>
<evidence type="ECO:0000256" key="10">
    <source>
        <dbReference type="ARBA" id="ARBA00022833"/>
    </source>
</evidence>
<keyword evidence="8" id="KW-0479">Metal-binding</keyword>
<dbReference type="OMA" id="RWCLMRQ"/>
<dbReference type="GO" id="GO:0046872">
    <property type="term" value="F:metal ion binding"/>
    <property type="evidence" value="ECO:0007669"/>
    <property type="project" value="UniProtKB-KW"/>
</dbReference>
<comment type="cofactor">
    <cofactor evidence="2">
        <name>Zn(2+)</name>
        <dbReference type="ChEBI" id="CHEBI:29105"/>
    </cofactor>
</comment>
<evidence type="ECO:0000256" key="4">
    <source>
        <dbReference type="ARBA" id="ARBA00012700"/>
    </source>
</evidence>